<keyword evidence="3" id="KW-1185">Reference proteome</keyword>
<dbReference type="Proteomes" id="UP000438429">
    <property type="component" value="Unassembled WGS sequence"/>
</dbReference>
<evidence type="ECO:0000313" key="1">
    <source>
        <dbReference type="EMBL" id="AWP04864.1"/>
    </source>
</evidence>
<name>A0A2U9BLA2_SCOMX</name>
<reference evidence="1 3" key="1">
    <citation type="submission" date="2017-12" db="EMBL/GenBank/DDBJ databases">
        <title>Integrating genomic resources of turbot (Scophthalmus maximus) in depth evaluation of genetic and physical mapping variation across individuals.</title>
        <authorList>
            <person name="Martinez P."/>
        </authorList>
    </citation>
    <scope>NUCLEOTIDE SEQUENCE [LARGE SCALE GENOMIC DNA]</scope>
</reference>
<proteinExistence type="predicted"/>
<dbReference type="Proteomes" id="UP000246464">
    <property type="component" value="Chromosome 7"/>
</dbReference>
<sequence length="71" mass="7353">MKSAGFSGRQAADIRPAPCARVGLVTLADGDPLDSALVERDASIYSKVRGATRGRDPARVRPISGACEGIV</sequence>
<organism evidence="1 3">
    <name type="scientific">Scophthalmus maximus</name>
    <name type="common">Turbot</name>
    <name type="synonym">Psetta maxima</name>
    <dbReference type="NCBI Taxonomy" id="52904"/>
    <lineage>
        <taxon>Eukaryota</taxon>
        <taxon>Metazoa</taxon>
        <taxon>Chordata</taxon>
        <taxon>Craniata</taxon>
        <taxon>Vertebrata</taxon>
        <taxon>Euteleostomi</taxon>
        <taxon>Actinopterygii</taxon>
        <taxon>Neopterygii</taxon>
        <taxon>Teleostei</taxon>
        <taxon>Neoteleostei</taxon>
        <taxon>Acanthomorphata</taxon>
        <taxon>Carangaria</taxon>
        <taxon>Pleuronectiformes</taxon>
        <taxon>Pleuronectoidei</taxon>
        <taxon>Scophthalmidae</taxon>
        <taxon>Scophthalmus</taxon>
    </lineage>
</organism>
<gene>
    <name evidence="2" type="ORF">F2P81_001253</name>
    <name evidence="1" type="ORF">SMAX5B_016204</name>
</gene>
<evidence type="ECO:0000313" key="4">
    <source>
        <dbReference type="Proteomes" id="UP000438429"/>
    </source>
</evidence>
<dbReference type="EMBL" id="CP026249">
    <property type="protein sequence ID" value="AWP04864.1"/>
    <property type="molecule type" value="Genomic_DNA"/>
</dbReference>
<protein>
    <submittedName>
        <fullName evidence="1">Uncharacterized protein</fullName>
    </submittedName>
</protein>
<reference evidence="2 4" key="2">
    <citation type="submission" date="2019-06" db="EMBL/GenBank/DDBJ databases">
        <title>Draft genomes of female and male turbot (Scophthalmus maximus).</title>
        <authorList>
            <person name="Xu H."/>
            <person name="Xu X.-W."/>
            <person name="Shao C."/>
            <person name="Chen S."/>
        </authorList>
    </citation>
    <scope>NUCLEOTIDE SEQUENCE [LARGE SCALE GENOMIC DNA]</scope>
    <source>
        <strain evidence="2">Ysfricsl-2016a</strain>
        <tissue evidence="2">Blood</tissue>
    </source>
</reference>
<accession>A0A2U9BLA2</accession>
<evidence type="ECO:0000313" key="3">
    <source>
        <dbReference type="Proteomes" id="UP000246464"/>
    </source>
</evidence>
<dbReference type="EMBL" id="VEVO01000001">
    <property type="protein sequence ID" value="KAF0047620.1"/>
    <property type="molecule type" value="Genomic_DNA"/>
</dbReference>
<evidence type="ECO:0000313" key="2">
    <source>
        <dbReference type="EMBL" id="KAF0047620.1"/>
    </source>
</evidence>
<dbReference type="AlphaFoldDB" id="A0A2U9BLA2"/>